<dbReference type="EMBL" id="JAGTJS010000001">
    <property type="protein sequence ID" value="KAH7274838.1"/>
    <property type="molecule type" value="Genomic_DNA"/>
</dbReference>
<dbReference type="Proteomes" id="UP000736672">
    <property type="component" value="Unassembled WGS sequence"/>
</dbReference>
<keyword evidence="4" id="KW-1185">Reference proteome</keyword>
<evidence type="ECO:0000256" key="2">
    <source>
        <dbReference type="SAM" id="Phobius"/>
    </source>
</evidence>
<evidence type="ECO:0000313" key="4">
    <source>
        <dbReference type="Proteomes" id="UP000736672"/>
    </source>
</evidence>
<feature type="transmembrane region" description="Helical" evidence="2">
    <location>
        <begin position="77"/>
        <end position="99"/>
    </location>
</feature>
<feature type="transmembrane region" description="Helical" evidence="2">
    <location>
        <begin position="23"/>
        <end position="45"/>
    </location>
</feature>
<feature type="compositionally biased region" description="Polar residues" evidence="1">
    <location>
        <begin position="646"/>
        <end position="657"/>
    </location>
</feature>
<accession>A0A9P9RDS9</accession>
<comment type="caution">
    <text evidence="3">The sequence shown here is derived from an EMBL/GenBank/DDBJ whole genome shotgun (WGS) entry which is preliminary data.</text>
</comment>
<dbReference type="OrthoDB" id="5348845at2759"/>
<dbReference type="AlphaFoldDB" id="A0A9P9RDS9"/>
<gene>
    <name evidence="3" type="ORF">B0J15DRAFT_473706</name>
</gene>
<organism evidence="3 4">
    <name type="scientific">Fusarium solani</name>
    <name type="common">Filamentous fungus</name>
    <dbReference type="NCBI Taxonomy" id="169388"/>
    <lineage>
        <taxon>Eukaryota</taxon>
        <taxon>Fungi</taxon>
        <taxon>Dikarya</taxon>
        <taxon>Ascomycota</taxon>
        <taxon>Pezizomycotina</taxon>
        <taxon>Sordariomycetes</taxon>
        <taxon>Hypocreomycetidae</taxon>
        <taxon>Hypocreales</taxon>
        <taxon>Nectriaceae</taxon>
        <taxon>Fusarium</taxon>
        <taxon>Fusarium solani species complex</taxon>
    </lineage>
</organism>
<keyword evidence="2" id="KW-0472">Membrane</keyword>
<proteinExistence type="predicted"/>
<evidence type="ECO:0000313" key="3">
    <source>
        <dbReference type="EMBL" id="KAH7274838.1"/>
    </source>
</evidence>
<keyword evidence="2" id="KW-0812">Transmembrane</keyword>
<keyword evidence="2" id="KW-1133">Transmembrane helix</keyword>
<name>A0A9P9RDS9_FUSSL</name>
<evidence type="ECO:0000256" key="1">
    <source>
        <dbReference type="SAM" id="MobiDB-lite"/>
    </source>
</evidence>
<feature type="transmembrane region" description="Helical" evidence="2">
    <location>
        <begin position="526"/>
        <end position="551"/>
    </location>
</feature>
<feature type="region of interest" description="Disordered" evidence="1">
    <location>
        <begin position="646"/>
        <end position="667"/>
    </location>
</feature>
<protein>
    <submittedName>
        <fullName evidence="3">Uncharacterized protein</fullName>
    </submittedName>
</protein>
<sequence>MIESSSPFIASSIPLLHNAVKSLIFKCAEILMALFIWKLFCLLAARSHQFTAYLMFAEDYIQRWLFLSSRGFSRATLVVLGFSILNVAASLYGTLLWALDSPGYVFRQSNVTAAEYQDLRNKNPPYIVQLHLNPDNLEETEATLSQTIGSELFQPGLNYTLTGDVQRGTPEITTPTRQDDVGARIWLDDKGFSVSPDSYAMLPGSGTIDGQTFPDCTYFGGGAAAWNCTFNSTFSVPIIDNIVGQPEVHWDDTSDLKLDSRYVKPNRVDNIWASFGAGGGSAVMMQVFTVTKGIRRHTFVESVLRVTMLTNPGIPFAVKDVDNLVRRTWSTNETERKDPLIDKIVGGMMRAQDEDLSFQFGANSAVNSNLTVLQSSWGYLTAVGSGGNDIFSLISITATNITLIRSETIDKPPSPLEKCDQGSFQNEAFGGKVTQTDCAASKNDNESNKFFGQVDTAAVLIAYGFGNGRSNISSESLNDDVLSWTENMSATLESLLVARAYMASIDPALVTISVQKLMVAMSGLQLLLSILAAVLAGAAWLALSFLADAYWSNTFLASVMHTTLERSGKRSGYVHNPQNVELLSGRDGDCIAVAGRAIVLQDRPSDGFLAQQQWMAGNQPVAYYSQIPSYGVTNFPLEQRGQNQPVAYNSQMPSYADTNLPLEQRKE</sequence>
<reference evidence="3" key="1">
    <citation type="journal article" date="2021" name="Nat. Commun.">
        <title>Genetic determinants of endophytism in the Arabidopsis root mycobiome.</title>
        <authorList>
            <person name="Mesny F."/>
            <person name="Miyauchi S."/>
            <person name="Thiergart T."/>
            <person name="Pickel B."/>
            <person name="Atanasova L."/>
            <person name="Karlsson M."/>
            <person name="Huettel B."/>
            <person name="Barry K.W."/>
            <person name="Haridas S."/>
            <person name="Chen C."/>
            <person name="Bauer D."/>
            <person name="Andreopoulos W."/>
            <person name="Pangilinan J."/>
            <person name="LaButti K."/>
            <person name="Riley R."/>
            <person name="Lipzen A."/>
            <person name="Clum A."/>
            <person name="Drula E."/>
            <person name="Henrissat B."/>
            <person name="Kohler A."/>
            <person name="Grigoriev I.V."/>
            <person name="Martin F.M."/>
            <person name="Hacquard S."/>
        </authorList>
    </citation>
    <scope>NUCLEOTIDE SEQUENCE</scope>
    <source>
        <strain evidence="3">FSSC 5 MPI-SDFR-AT-0091</strain>
    </source>
</reference>